<dbReference type="InterPro" id="IPR029055">
    <property type="entry name" value="Ntn_hydrolases_N"/>
</dbReference>
<evidence type="ECO:0000259" key="4">
    <source>
        <dbReference type="PROSITE" id="PS00388"/>
    </source>
</evidence>
<evidence type="ECO:0000313" key="6">
    <source>
        <dbReference type="Proteomes" id="UP000322899"/>
    </source>
</evidence>
<organism evidence="5 6">
    <name type="scientific">Cafeteria roenbergensis</name>
    <name type="common">Marine flagellate</name>
    <dbReference type="NCBI Taxonomy" id="33653"/>
    <lineage>
        <taxon>Eukaryota</taxon>
        <taxon>Sar</taxon>
        <taxon>Stramenopiles</taxon>
        <taxon>Bigyra</taxon>
        <taxon>Opalozoa</taxon>
        <taxon>Bicosoecida</taxon>
        <taxon>Cafeteriaceae</taxon>
        <taxon>Cafeteria</taxon>
    </lineage>
</organism>
<dbReference type="OrthoDB" id="431557at2759"/>
<protein>
    <recommendedName>
        <fullName evidence="3">Proteasome subunit alpha type</fullName>
    </recommendedName>
</protein>
<dbReference type="GO" id="GO:0005737">
    <property type="term" value="C:cytoplasm"/>
    <property type="evidence" value="ECO:0007669"/>
    <property type="project" value="UniProtKB-SubCell"/>
</dbReference>
<comment type="caution">
    <text evidence="5">The sequence shown here is derived from an EMBL/GenBank/DDBJ whole genome shotgun (WGS) entry which is preliminary data.</text>
</comment>
<dbReference type="SUPFAM" id="SSF56235">
    <property type="entry name" value="N-terminal nucleophile aminohydrolases (Ntn hydrolases)"/>
    <property type="match status" value="1"/>
</dbReference>
<proteinExistence type="inferred from homology"/>
<dbReference type="GO" id="GO:0019773">
    <property type="term" value="C:proteasome core complex, alpha-subunit complex"/>
    <property type="evidence" value="ECO:0007669"/>
    <property type="project" value="UniProtKB-UniRule"/>
</dbReference>
<dbReference type="Pfam" id="PF00227">
    <property type="entry name" value="Proteasome"/>
    <property type="match status" value="1"/>
</dbReference>
<evidence type="ECO:0000256" key="2">
    <source>
        <dbReference type="PROSITE-ProRule" id="PRU00808"/>
    </source>
</evidence>
<dbReference type="GO" id="GO:0005634">
    <property type="term" value="C:nucleus"/>
    <property type="evidence" value="ECO:0007669"/>
    <property type="project" value="UniProtKB-SubCell"/>
</dbReference>
<sequence>MYENNSGYDRGVSTFSPEGRIFQVEYAMKAIELGSCVVGVTTREGIVLGVEKRITSSLMEKDSVEKVVEIDSHVAAASSGLTADARTLIEHARVECQNHRFTFDEPLRIESLAQSICDLMMSFGEGGEENKSKMSRPFGVSVLLAGWDHRRGAPALFCCDPSGTYVGYKAHAIGNGADTARSTLEESWSETLTLAEAEKEVAVILRRTMEESVSADNVEIIRVTPAGGYAPVSEEELKALLEHAEAAAAAVAP</sequence>
<dbReference type="NCBIfam" id="NF003075">
    <property type="entry name" value="PRK03996.1"/>
    <property type="match status" value="1"/>
</dbReference>
<dbReference type="PANTHER" id="PTHR11599">
    <property type="entry name" value="PROTEASOME SUBUNIT ALPHA/BETA"/>
    <property type="match status" value="1"/>
</dbReference>
<dbReference type="Gene3D" id="3.60.20.10">
    <property type="entry name" value="Glutamine Phosphoribosylpyrophosphate, subunit 1, domain 1"/>
    <property type="match status" value="1"/>
</dbReference>
<gene>
    <name evidence="5" type="ORF">FNF27_05126</name>
</gene>
<dbReference type="PROSITE" id="PS51475">
    <property type="entry name" value="PROTEASOME_ALPHA_2"/>
    <property type="match status" value="1"/>
</dbReference>
<name>A0A5A8E785_CAFRO</name>
<dbReference type="PROSITE" id="PS00388">
    <property type="entry name" value="PROTEASOME_ALPHA_1"/>
    <property type="match status" value="1"/>
</dbReference>
<dbReference type="GO" id="GO:0006511">
    <property type="term" value="P:ubiquitin-dependent protein catabolic process"/>
    <property type="evidence" value="ECO:0007669"/>
    <property type="project" value="InterPro"/>
</dbReference>
<reference evidence="5 6" key="1">
    <citation type="submission" date="2019-07" db="EMBL/GenBank/DDBJ databases">
        <title>Genomes of Cafeteria roenbergensis.</title>
        <authorList>
            <person name="Fischer M.G."/>
            <person name="Hackl T."/>
            <person name="Roman M."/>
        </authorList>
    </citation>
    <scope>NUCLEOTIDE SEQUENCE [LARGE SCALE GENOMIC DNA]</scope>
    <source>
        <strain evidence="5 6">E4-10P</strain>
    </source>
</reference>
<comment type="subunit">
    <text evidence="3">The 26S proteasome consists of a 20S proteasome core and two 19S regulatory subunits.</text>
</comment>
<accession>A0A5A8E785</accession>
<feature type="domain" description="Proteasome alpha-type subunits" evidence="4">
    <location>
        <begin position="8"/>
        <end position="30"/>
    </location>
</feature>
<dbReference type="Proteomes" id="UP000322899">
    <property type="component" value="Unassembled WGS sequence"/>
</dbReference>
<keyword evidence="3" id="KW-0539">Nucleus</keyword>
<dbReference type="InterPro" id="IPR001353">
    <property type="entry name" value="Proteasome_sua/b"/>
</dbReference>
<dbReference type="AlphaFoldDB" id="A0A5A8E785"/>
<evidence type="ECO:0000256" key="3">
    <source>
        <dbReference type="RuleBase" id="RU000551"/>
    </source>
</evidence>
<evidence type="ECO:0000313" key="5">
    <source>
        <dbReference type="EMBL" id="KAA0173349.1"/>
    </source>
</evidence>
<dbReference type="InterPro" id="IPR050115">
    <property type="entry name" value="Proteasome_alpha"/>
</dbReference>
<dbReference type="SMART" id="SM00948">
    <property type="entry name" value="Proteasome_A_N"/>
    <property type="match status" value="1"/>
</dbReference>
<dbReference type="InterPro" id="IPR023332">
    <property type="entry name" value="Proteasome_alpha-type"/>
</dbReference>
<keyword evidence="1 2" id="KW-0647">Proteasome</keyword>
<comment type="subcellular location">
    <subcellularLocation>
        <location evidence="3">Cytoplasm</location>
    </subcellularLocation>
    <subcellularLocation>
        <location evidence="3">Nucleus</location>
    </subcellularLocation>
</comment>
<dbReference type="Pfam" id="PF10584">
    <property type="entry name" value="Proteasome_A_N"/>
    <property type="match status" value="1"/>
</dbReference>
<comment type="similarity">
    <text evidence="2 3">Belongs to the peptidase T1A family.</text>
</comment>
<keyword evidence="3" id="KW-0963">Cytoplasm</keyword>
<dbReference type="EMBL" id="VLTO01000034">
    <property type="protein sequence ID" value="KAA0173349.1"/>
    <property type="molecule type" value="Genomic_DNA"/>
</dbReference>
<evidence type="ECO:0000256" key="1">
    <source>
        <dbReference type="ARBA" id="ARBA00022942"/>
    </source>
</evidence>
<dbReference type="InterPro" id="IPR000426">
    <property type="entry name" value="Proteasome_asu_N"/>
</dbReference>